<dbReference type="STRING" id="180197.SAMN02982919_00212"/>
<evidence type="ECO:0000313" key="3">
    <source>
        <dbReference type="Proteomes" id="UP000199766"/>
    </source>
</evidence>
<dbReference type="Pfam" id="PF20081">
    <property type="entry name" value="DUF6475"/>
    <property type="match status" value="1"/>
</dbReference>
<reference evidence="2 3" key="1">
    <citation type="submission" date="2016-10" db="EMBL/GenBank/DDBJ databases">
        <authorList>
            <person name="de Groot N.N."/>
        </authorList>
    </citation>
    <scope>NUCLEOTIDE SEQUENCE [LARGE SCALE GENOMIC DNA]</scope>
    <source>
        <strain evidence="2 3">ATCC 35958</strain>
    </source>
</reference>
<proteinExistence type="predicted"/>
<dbReference type="InterPro" id="IPR045521">
    <property type="entry name" value="DUF6475"/>
</dbReference>
<organism evidence="2 3">
    <name type="scientific">Giesbergeria anulus</name>
    <dbReference type="NCBI Taxonomy" id="180197"/>
    <lineage>
        <taxon>Bacteria</taxon>
        <taxon>Pseudomonadati</taxon>
        <taxon>Pseudomonadota</taxon>
        <taxon>Betaproteobacteria</taxon>
        <taxon>Burkholderiales</taxon>
        <taxon>Comamonadaceae</taxon>
        <taxon>Giesbergeria</taxon>
    </lineage>
</organism>
<protein>
    <recommendedName>
        <fullName evidence="1">DUF6475 domain-containing protein</fullName>
    </recommendedName>
</protein>
<evidence type="ECO:0000259" key="1">
    <source>
        <dbReference type="Pfam" id="PF20081"/>
    </source>
</evidence>
<feature type="domain" description="DUF6475" evidence="1">
    <location>
        <begin position="99"/>
        <end position="189"/>
    </location>
</feature>
<dbReference type="RefSeq" id="WP_177172786.1">
    <property type="nucleotide sequence ID" value="NZ_FOGD01000001.1"/>
</dbReference>
<keyword evidence="3" id="KW-1185">Reference proteome</keyword>
<dbReference type="EMBL" id="FOGD01000001">
    <property type="protein sequence ID" value="SEQ21217.1"/>
    <property type="molecule type" value="Genomic_DNA"/>
</dbReference>
<dbReference type="AlphaFoldDB" id="A0A1H9E6G7"/>
<accession>A0A1H9E6G7</accession>
<sequence length="220" mass="24403">MQTDQLDDFIALLTDVMAYYGKHTSSFMIDVWWGACQKFDYEQVAKAMQHHATDPDRGQFAPKVADIIRVLDGTTTDRAALAWGKVLDVMSRVGAYTDVVFDDPAIHAAVEDLGGWPKVCRTELKELSFLQHRFQEAHRAYTGRGQFDYPRRLAGDRSPDHDYERRGLPLPAPAVVGDQKRAALVYQGGGGTGKSNIHFVSLQVLGNGLLASPVRRLEAA</sequence>
<dbReference type="Proteomes" id="UP000199766">
    <property type="component" value="Unassembled WGS sequence"/>
</dbReference>
<name>A0A1H9E6G7_9BURK</name>
<gene>
    <name evidence="2" type="ORF">SAMN02982919_00212</name>
</gene>
<dbReference type="Gene3D" id="1.10.8.200">
    <property type="entry name" value="Replisome organizer (g39p helicase loader/inhibitor protein)"/>
    <property type="match status" value="1"/>
</dbReference>
<evidence type="ECO:0000313" key="2">
    <source>
        <dbReference type="EMBL" id="SEQ21217.1"/>
    </source>
</evidence>